<dbReference type="InterPro" id="IPR027417">
    <property type="entry name" value="P-loop_NTPase"/>
</dbReference>
<dbReference type="PROSITE" id="PS50294">
    <property type="entry name" value="WD_REPEATS_REGION"/>
    <property type="match status" value="13"/>
</dbReference>
<feature type="repeat" description="WD" evidence="3">
    <location>
        <begin position="775"/>
        <end position="816"/>
    </location>
</feature>
<feature type="repeat" description="WD" evidence="3">
    <location>
        <begin position="997"/>
        <end position="1029"/>
    </location>
</feature>
<dbReference type="PANTHER" id="PTHR44156">
    <property type="entry name" value="SUPERNUMERARY LIMBS, ISOFORM B-RELATED"/>
    <property type="match status" value="1"/>
</dbReference>
<keyword evidence="1 3" id="KW-0853">WD repeat</keyword>
<evidence type="ECO:0000256" key="1">
    <source>
        <dbReference type="ARBA" id="ARBA00022574"/>
    </source>
</evidence>
<feature type="region of interest" description="Disordered" evidence="4">
    <location>
        <begin position="1332"/>
        <end position="1351"/>
    </location>
</feature>
<dbReference type="EMBL" id="BAABAL010000012">
    <property type="protein sequence ID" value="GAA4009962.1"/>
    <property type="molecule type" value="Genomic_DNA"/>
</dbReference>
<dbReference type="InterPro" id="IPR020472">
    <property type="entry name" value="WD40_PAC1"/>
</dbReference>
<dbReference type="InterPro" id="IPR011047">
    <property type="entry name" value="Quinoprotein_ADH-like_sf"/>
</dbReference>
<dbReference type="SUPFAM" id="SSF50998">
    <property type="entry name" value="Quinoprotein alcohol dehydrogenase-like"/>
    <property type="match status" value="1"/>
</dbReference>
<feature type="repeat" description="WD" evidence="3">
    <location>
        <begin position="730"/>
        <end position="771"/>
    </location>
</feature>
<dbReference type="InterPro" id="IPR049052">
    <property type="entry name" value="nSTAND1"/>
</dbReference>
<evidence type="ECO:0000256" key="4">
    <source>
        <dbReference type="SAM" id="MobiDB-lite"/>
    </source>
</evidence>
<feature type="repeat" description="WD" evidence="3">
    <location>
        <begin position="1225"/>
        <end position="1266"/>
    </location>
</feature>
<keyword evidence="2" id="KW-0677">Repeat</keyword>
<feature type="repeat" description="WD" evidence="3">
    <location>
        <begin position="959"/>
        <end position="990"/>
    </location>
</feature>
<dbReference type="InterPro" id="IPR001680">
    <property type="entry name" value="WD40_rpt"/>
</dbReference>
<evidence type="ECO:0000259" key="5">
    <source>
        <dbReference type="Pfam" id="PF20703"/>
    </source>
</evidence>
<evidence type="ECO:0000313" key="6">
    <source>
        <dbReference type="EMBL" id="GAA4009962.1"/>
    </source>
</evidence>
<dbReference type="InterPro" id="IPR036322">
    <property type="entry name" value="WD40_repeat_dom_sf"/>
</dbReference>
<dbReference type="Gene3D" id="3.40.50.300">
    <property type="entry name" value="P-loop containing nucleotide triphosphate hydrolases"/>
    <property type="match status" value="1"/>
</dbReference>
<feature type="repeat" description="WD" evidence="3">
    <location>
        <begin position="821"/>
        <end position="856"/>
    </location>
</feature>
<dbReference type="PROSITE" id="PS50082">
    <property type="entry name" value="WD_REPEATS_2"/>
    <property type="match status" value="14"/>
</dbReference>
<comment type="caution">
    <text evidence="6">The sequence shown here is derived from an EMBL/GenBank/DDBJ whole genome shotgun (WGS) entry which is preliminary data.</text>
</comment>
<protein>
    <recommendedName>
        <fullName evidence="5">Novel STAND NTPase 1 domain-containing protein</fullName>
    </recommendedName>
</protein>
<sequence>MGSTEKDAGARELFARRFTLLIISAGSPPFRRIAQSVERARKVDDRSRPVQVSAQRISDWRRGVAVPATFDGLQAVLEILIGEANKRQLDTTQVELLSIPRWRGWWSEARAAPADLADHGHHSPSGVSADLGLCPFPGLSSFGQQEARFFFGRDRQVAQLLDLVRTSSTQGGVVALVGASGAGKSSLVSAGLQAALCPARFDATARRGWRTCSLTPGPDPVRALAEAVVRLGETTSTAARRPSAPGQLGEDRALGGAREAVLGYLDDAKDERSTLIVVDQFEELFTLCRNEDERRVFVALLHEIASPCEANGHPRAAVLLAVRADFYGHCLERPELADALQSRQMVLGPMSVAQLRSAINDPATAVGLRLEEGLETLVLRDLGGRQAHGRTKAGRDAYDVGALPLLAHSLLATWQQRDQGQLTIAGYRSTGGIRGAIETTAEAAWRDLSGLEQAAARSLLLQLVQIGSDTQDTRRRLSRDELLARTRDRGSAEHALEVLAAARLITLDAEAVQITHEALLHAWPRLRGWLDDNRSELLLAQRLDEDADVWDSHERNPALLYRGPRLDAALRQQAAYAATAPSALTSSFLAASGRHQRRGVLFRRSAVMLLVVLTLVSGLISTVAIEQRGDAEFRQLLAEADRLAGTDPSRSAQLNLVARQRRPDDLGVRTRVLSAQHTSLATSLAGARGAVFAVALSTDGKLLAAGGLDQRLHLWDLSDRAHPRRIEHTLPSHHGAIRALAFSPDSNVLATTGDDGALGLWRLAGTRPPQTGVIVPAHTGSVRALAFSPTSPVVATAGEDKMIRLWDVHDASTPRPVGTPLVHHTGTVRAVAFNPTKPILAAASEDRTSTLWNTENFDAPRLLGSPLTAHTGPVWALGFSPDGSLLGTGGYDKKAQLWSVDLRTGATPQGRPLAGHTSAISSISFSADNRTMATGGYDKTTRLWDTRDPHTAAEIGPPLKGDSSVIYSITFSSATFLVATASDDGVVRLWAKPTGLLHGHSASVLSATFSPHGNLLITTSEDKTASLWDATNPANPKPFPRSLAGHDDAIWQAAFHPRRNIVATASEDKSIRLWDINDHAAPAQLGAPIFGHEAAVKSVAFSPDGNTLASSGTDQTIRLWDVQDLHHVTPIGSPLRGHTGIVWSVRFSPDGKMIASGGDSTVRLWPLSAPIGKESSQVLRHHTGAVWSVAFSPDGKVLASGSSDQSIRLWNVADAHEASPLGIPLRGHSDTVWAVAFNRDGTQLASGGFDRMVVLWDIRDPRHPSRIGGPIAGNNDTIWSVAFSNDNQSLATGSNDKFGRLFNLNVDQVAERTCATSFGALTPEWWAQNVPQFDFDPPCQEEARAGQPQPE</sequence>
<dbReference type="SUPFAM" id="SSF52540">
    <property type="entry name" value="P-loop containing nucleoside triphosphate hydrolases"/>
    <property type="match status" value="1"/>
</dbReference>
<feature type="repeat" description="WD" evidence="3">
    <location>
        <begin position="1271"/>
        <end position="1312"/>
    </location>
</feature>
<keyword evidence="7" id="KW-1185">Reference proteome</keyword>
<feature type="repeat" description="WD" evidence="3">
    <location>
        <begin position="1179"/>
        <end position="1220"/>
    </location>
</feature>
<dbReference type="Pfam" id="PF20703">
    <property type="entry name" value="nSTAND1"/>
    <property type="match status" value="1"/>
</dbReference>
<reference evidence="7" key="1">
    <citation type="journal article" date="2019" name="Int. J. Syst. Evol. Microbiol.">
        <title>The Global Catalogue of Microorganisms (GCM) 10K type strain sequencing project: providing services to taxonomists for standard genome sequencing and annotation.</title>
        <authorList>
            <consortium name="The Broad Institute Genomics Platform"/>
            <consortium name="The Broad Institute Genome Sequencing Center for Infectious Disease"/>
            <person name="Wu L."/>
            <person name="Ma J."/>
        </authorList>
    </citation>
    <scope>NUCLEOTIDE SEQUENCE [LARGE SCALE GENOMIC DNA]</scope>
    <source>
        <strain evidence="7">JCM 17342</strain>
    </source>
</reference>
<dbReference type="InterPro" id="IPR015943">
    <property type="entry name" value="WD40/YVTN_repeat-like_dom_sf"/>
</dbReference>
<feature type="repeat" description="WD" evidence="3">
    <location>
        <begin position="913"/>
        <end position="954"/>
    </location>
</feature>
<dbReference type="Pfam" id="PF00400">
    <property type="entry name" value="WD40"/>
    <property type="match status" value="14"/>
</dbReference>
<dbReference type="PRINTS" id="PR00320">
    <property type="entry name" value="GPROTEINBRPT"/>
</dbReference>
<organism evidence="6 7">
    <name type="scientific">Allokutzneria multivorans</name>
    <dbReference type="NCBI Taxonomy" id="1142134"/>
    <lineage>
        <taxon>Bacteria</taxon>
        <taxon>Bacillati</taxon>
        <taxon>Actinomycetota</taxon>
        <taxon>Actinomycetes</taxon>
        <taxon>Pseudonocardiales</taxon>
        <taxon>Pseudonocardiaceae</taxon>
        <taxon>Allokutzneria</taxon>
    </lineage>
</organism>
<evidence type="ECO:0000256" key="2">
    <source>
        <dbReference type="ARBA" id="ARBA00022737"/>
    </source>
</evidence>
<feature type="repeat" description="WD" evidence="3">
    <location>
        <begin position="867"/>
        <end position="901"/>
    </location>
</feature>
<evidence type="ECO:0000256" key="3">
    <source>
        <dbReference type="PROSITE-ProRule" id="PRU00221"/>
    </source>
</evidence>
<feature type="domain" description="Novel STAND NTPase 1" evidence="5">
    <location>
        <begin position="135"/>
        <end position="557"/>
    </location>
</feature>
<dbReference type="RefSeq" id="WP_344876029.1">
    <property type="nucleotide sequence ID" value="NZ_BAABAL010000012.1"/>
</dbReference>
<feature type="repeat" description="WD" evidence="3">
    <location>
        <begin position="1043"/>
        <end position="1084"/>
    </location>
</feature>
<accession>A0ABP7SCR0</accession>
<proteinExistence type="predicted"/>
<feature type="repeat" description="WD" evidence="3">
    <location>
        <begin position="1089"/>
        <end position="1130"/>
    </location>
</feature>
<dbReference type="Gene3D" id="2.130.10.10">
    <property type="entry name" value="YVTN repeat-like/Quinoprotein amine dehydrogenase"/>
    <property type="match status" value="5"/>
</dbReference>
<dbReference type="Proteomes" id="UP001501747">
    <property type="component" value="Unassembled WGS sequence"/>
</dbReference>
<dbReference type="InterPro" id="IPR053299">
    <property type="entry name" value="ASTRA_WD_repeat"/>
</dbReference>
<dbReference type="CDD" id="cd00200">
    <property type="entry name" value="WD40"/>
    <property type="match status" value="2"/>
</dbReference>
<dbReference type="PROSITE" id="PS00678">
    <property type="entry name" value="WD_REPEATS_1"/>
    <property type="match status" value="8"/>
</dbReference>
<dbReference type="SUPFAM" id="SSF50978">
    <property type="entry name" value="WD40 repeat-like"/>
    <property type="match status" value="1"/>
</dbReference>
<feature type="repeat" description="WD" evidence="3">
    <location>
        <begin position="1135"/>
        <end position="1165"/>
    </location>
</feature>
<dbReference type="InterPro" id="IPR019775">
    <property type="entry name" value="WD40_repeat_CS"/>
</dbReference>
<gene>
    <name evidence="6" type="ORF">GCM10022247_35130</name>
</gene>
<name>A0ABP7SCR0_9PSEU</name>
<dbReference type="SMART" id="SM00320">
    <property type="entry name" value="WD40"/>
    <property type="match status" value="14"/>
</dbReference>
<feature type="repeat" description="WD" evidence="3">
    <location>
        <begin position="684"/>
        <end position="725"/>
    </location>
</feature>
<evidence type="ECO:0000313" key="7">
    <source>
        <dbReference type="Proteomes" id="UP001501747"/>
    </source>
</evidence>